<organism evidence="1 2">
    <name type="scientific">Diaphorobacter limosus</name>
    <dbReference type="NCBI Taxonomy" id="3036128"/>
    <lineage>
        <taxon>Bacteria</taxon>
        <taxon>Pseudomonadati</taxon>
        <taxon>Pseudomonadota</taxon>
        <taxon>Betaproteobacteria</taxon>
        <taxon>Burkholderiales</taxon>
        <taxon>Comamonadaceae</taxon>
        <taxon>Diaphorobacter</taxon>
    </lineage>
</organism>
<reference evidence="1 2" key="1">
    <citation type="submission" date="2023-03" db="EMBL/GenBank/DDBJ databases">
        <title>Diaphorobacter basophil sp. nov., isolated from a sewage-treatment plant.</title>
        <authorList>
            <person name="Yang K."/>
        </authorList>
    </citation>
    <scope>NUCLEOTIDE SEQUENCE [LARGE SCALE GENOMIC DNA]</scope>
    <source>
        <strain evidence="1 2">Y-1</strain>
    </source>
</reference>
<keyword evidence="2" id="KW-1185">Reference proteome</keyword>
<sequence>MTDDSLMPPPLERLLTALLELPPLLPRPGLVLPHDAGDGGAQMLLEVLDTALHTPPAQPQRMAAVRYFCKHARHRLGLASWRDLQALLEQYPQSDEGDAEVARLLWGVEAPEHVRALRLLVWFMAAYDVTELVQWHAWMGTSGFEEALRESLDTLGAVAVVLLWQAKSGRTDHAWVLRFARKALGHSVSEGPAMLAFRDAAEAMGVPQRVLARQVAHWERAAMGVDDVPGLRVLWWQCVAEALQVHVAQETSTAASSDEWRVELSPTSTLRHGEAGVALEPQARELQANTPMVTALRLHQRSWAQGLGLWLEIQGEGRLSAMHQAAIAERFEAAGHRAPQLRYASANGGHQATWLATWHWDEAVWVPRDMPVTDVKRWALETALKATEHWLLMCGMVALAGKPQGAALALDTRLLGVDVKREATNEKKF</sequence>
<protein>
    <submittedName>
        <fullName evidence="1">Uncharacterized protein</fullName>
    </submittedName>
</protein>
<proteinExistence type="predicted"/>
<evidence type="ECO:0000313" key="2">
    <source>
        <dbReference type="Proteomes" id="UP001303211"/>
    </source>
</evidence>
<evidence type="ECO:0000313" key="1">
    <source>
        <dbReference type="EMBL" id="WOO33008.1"/>
    </source>
</evidence>
<name>A0ABZ0J569_9BURK</name>
<dbReference type="Proteomes" id="UP001303211">
    <property type="component" value="Chromosome"/>
</dbReference>
<gene>
    <name evidence="1" type="ORF">P4826_02505</name>
</gene>
<accession>A0ABZ0J569</accession>
<dbReference type="RefSeq" id="WP_317702421.1">
    <property type="nucleotide sequence ID" value="NZ_CP136921.1"/>
</dbReference>
<dbReference type="EMBL" id="CP136921">
    <property type="protein sequence ID" value="WOO33008.1"/>
    <property type="molecule type" value="Genomic_DNA"/>
</dbReference>